<gene>
    <name evidence="2" type="ORF">L1F29_13185</name>
</gene>
<dbReference type="Gene3D" id="1.10.1330.10">
    <property type="entry name" value="Dockerin domain"/>
    <property type="match status" value="1"/>
</dbReference>
<keyword evidence="3" id="KW-1185">Reference proteome</keyword>
<proteinExistence type="predicted"/>
<dbReference type="InterPro" id="IPR018247">
    <property type="entry name" value="EF_Hand_1_Ca_BS"/>
</dbReference>
<dbReference type="RefSeq" id="WP_258388763.1">
    <property type="nucleotide sequence ID" value="NZ_CP091430.1"/>
</dbReference>
<sequence>MEFIVRKRWLRVVMSLIIVVTAGMQFSTERASALSVPRITVDFPAGGTIISDDFFPRVSVYSLDPVSSVYVLIGDKRFDLPKISTVCSTTCQYGQVLDLSDMPRGQLNVGFHADNGIDGELAVTYTLNNPPNIRLTSPMPFAAVTPNAALSASCEDDVIGGCREMKAKIGSAVLATGVDRLDQALDLTAYDGKRVDLRLEAVDHLAQATVNSHPVYVESNPKLEPVEQEKGLLLDADESRIVYWDAYYHRIVVKDRNTGVENVLPLLVAQQWNLSVRLTPTGVIGTAWDAAGSPYLVIKDGYIGNGRDPMGKFRAFEWRPEGLTDLPLTGLLVNGTFAAYKQTDDKGMDTNRLMIRDLVTNEEREVDETTDPSYTLTGQGELLYVKSGKIYRYSYASGQSEQISQADNALYTSPVADGDTVLYTKNGRDVIVLKDGQEAVLEGTDRSVGYLTSGGWIAFVRNNESGARQYWVRSPEGAEAVAATVKTGSSRLDALAPDGSVTFTDNGTLFISRIGQEGRMEQERLTMDAAKSFYRDGWNVFLGAAWYTAGGKPVEPEPVLKTLRMNVPDKMQLKAGESIALKVEGLYSDERTQDVTLDSKYESADASIVSVSPLGELAAIAPGETVITVSFGSLTSTVSVVVPEPEIPGPSDPTADLDGDGIVGPNDLIEFMRAFGTTKHTSMHYDVRVDFDLNGVIDMKDAAVFYLLYRERR</sequence>
<evidence type="ECO:0000313" key="3">
    <source>
        <dbReference type="Proteomes" id="UP001057877"/>
    </source>
</evidence>
<dbReference type="SMART" id="SM00635">
    <property type="entry name" value="BID_2"/>
    <property type="match status" value="1"/>
</dbReference>
<protein>
    <submittedName>
        <fullName evidence="2">Ig-like domain-containing protein</fullName>
    </submittedName>
</protein>
<dbReference type="PROSITE" id="PS00018">
    <property type="entry name" value="EF_HAND_1"/>
    <property type="match status" value="1"/>
</dbReference>
<feature type="domain" description="EF-hand" evidence="1">
    <location>
        <begin position="656"/>
        <end position="678"/>
    </location>
</feature>
<evidence type="ECO:0000259" key="1">
    <source>
        <dbReference type="PROSITE" id="PS50222"/>
    </source>
</evidence>
<dbReference type="InterPro" id="IPR036439">
    <property type="entry name" value="Dockerin_dom_sf"/>
</dbReference>
<dbReference type="SUPFAM" id="SSF82171">
    <property type="entry name" value="DPP6 N-terminal domain-like"/>
    <property type="match status" value="1"/>
</dbReference>
<dbReference type="PROSITE" id="PS50222">
    <property type="entry name" value="EF_HAND_2"/>
    <property type="match status" value="1"/>
</dbReference>
<dbReference type="EMBL" id="CP091430">
    <property type="protein sequence ID" value="UVI32714.1"/>
    <property type="molecule type" value="Genomic_DNA"/>
</dbReference>
<reference evidence="2" key="1">
    <citation type="submission" date="2022-01" db="EMBL/GenBank/DDBJ databases">
        <title>Paenibacillus spongiae sp. nov., isolated from marine sponge.</title>
        <authorList>
            <person name="Li Z."/>
            <person name="Zhang M."/>
        </authorList>
    </citation>
    <scope>NUCLEOTIDE SEQUENCE</scope>
    <source>
        <strain evidence="2">PHS-Z3</strain>
    </source>
</reference>
<name>A0ABY5SGD2_9BACL</name>
<organism evidence="2 3">
    <name type="scientific">Paenibacillus spongiae</name>
    <dbReference type="NCBI Taxonomy" id="2909671"/>
    <lineage>
        <taxon>Bacteria</taxon>
        <taxon>Bacillati</taxon>
        <taxon>Bacillota</taxon>
        <taxon>Bacilli</taxon>
        <taxon>Bacillales</taxon>
        <taxon>Paenibacillaceae</taxon>
        <taxon>Paenibacillus</taxon>
    </lineage>
</organism>
<dbReference type="InterPro" id="IPR003343">
    <property type="entry name" value="Big_2"/>
</dbReference>
<accession>A0ABY5SGD2</accession>
<dbReference type="InterPro" id="IPR002048">
    <property type="entry name" value="EF_hand_dom"/>
</dbReference>
<dbReference type="Gene3D" id="2.60.40.1080">
    <property type="match status" value="1"/>
</dbReference>
<dbReference type="Proteomes" id="UP001057877">
    <property type="component" value="Chromosome"/>
</dbReference>
<evidence type="ECO:0000313" key="2">
    <source>
        <dbReference type="EMBL" id="UVI32714.1"/>
    </source>
</evidence>